<dbReference type="Proteomes" id="UP001314205">
    <property type="component" value="Unassembled WGS sequence"/>
</dbReference>
<feature type="region of interest" description="Disordered" evidence="1">
    <location>
        <begin position="1"/>
        <end position="51"/>
    </location>
</feature>
<comment type="caution">
    <text evidence="3">The sequence shown here is derived from an EMBL/GenBank/DDBJ whole genome shotgun (WGS) entry which is preliminary data.</text>
</comment>
<evidence type="ECO:0000256" key="1">
    <source>
        <dbReference type="SAM" id="MobiDB-lite"/>
    </source>
</evidence>
<sequence length="237" mass="27416">MSKLIRSPPGRSMQHTLSDSDVSSIVPTPATPSYISKRNKRQRESSDEQLSSFKDEIRNMLDEWKNTQKSLINKLVSDIAEIKQQNIQIQRSNKEIEKALDFLNNQYEDMKKKEPTNKDVFRLNSKTGKTTIVTEFTSVIVKNSVIQAAKTFNKQHPDQRLNSAMIGFKEQVRPIYVSEALTNKGRRLFFLARSYAKTEGYKFCWTSHGKVYLRKTAESPHIEVKDETQLLDLKKQN</sequence>
<gene>
    <name evidence="3" type="ORF">PARMNEM_LOCUS18597</name>
</gene>
<feature type="compositionally biased region" description="Polar residues" evidence="1">
    <location>
        <begin position="13"/>
        <end position="36"/>
    </location>
</feature>
<feature type="domain" description="FP protein C-terminal" evidence="2">
    <location>
        <begin position="182"/>
        <end position="233"/>
    </location>
</feature>
<accession>A0AAV1LWG5</accession>
<evidence type="ECO:0000259" key="2">
    <source>
        <dbReference type="Pfam" id="PF25298"/>
    </source>
</evidence>
<dbReference type="InterPro" id="IPR057251">
    <property type="entry name" value="FP_C"/>
</dbReference>
<name>A0AAV1LWG5_9NEOP</name>
<proteinExistence type="predicted"/>
<reference evidence="3 4" key="1">
    <citation type="submission" date="2023-11" db="EMBL/GenBank/DDBJ databases">
        <authorList>
            <person name="Hedman E."/>
            <person name="Englund M."/>
            <person name="Stromberg M."/>
            <person name="Nyberg Akerstrom W."/>
            <person name="Nylinder S."/>
            <person name="Jareborg N."/>
            <person name="Kallberg Y."/>
            <person name="Kronander E."/>
        </authorList>
    </citation>
    <scope>NUCLEOTIDE SEQUENCE [LARGE SCALE GENOMIC DNA]</scope>
</reference>
<dbReference type="AlphaFoldDB" id="A0AAV1LWG5"/>
<protein>
    <recommendedName>
        <fullName evidence="2">FP protein C-terminal domain-containing protein</fullName>
    </recommendedName>
</protein>
<evidence type="ECO:0000313" key="4">
    <source>
        <dbReference type="Proteomes" id="UP001314205"/>
    </source>
</evidence>
<keyword evidence="4" id="KW-1185">Reference proteome</keyword>
<dbReference type="EMBL" id="CAVLGL010000115">
    <property type="protein sequence ID" value="CAK1599750.1"/>
    <property type="molecule type" value="Genomic_DNA"/>
</dbReference>
<dbReference type="Pfam" id="PF25298">
    <property type="entry name" value="Baculo_FP_2nd"/>
    <property type="match status" value="1"/>
</dbReference>
<organism evidence="3 4">
    <name type="scientific">Parnassius mnemosyne</name>
    <name type="common">clouded apollo</name>
    <dbReference type="NCBI Taxonomy" id="213953"/>
    <lineage>
        <taxon>Eukaryota</taxon>
        <taxon>Metazoa</taxon>
        <taxon>Ecdysozoa</taxon>
        <taxon>Arthropoda</taxon>
        <taxon>Hexapoda</taxon>
        <taxon>Insecta</taxon>
        <taxon>Pterygota</taxon>
        <taxon>Neoptera</taxon>
        <taxon>Endopterygota</taxon>
        <taxon>Lepidoptera</taxon>
        <taxon>Glossata</taxon>
        <taxon>Ditrysia</taxon>
        <taxon>Papilionoidea</taxon>
        <taxon>Papilionidae</taxon>
        <taxon>Parnassiinae</taxon>
        <taxon>Parnassini</taxon>
        <taxon>Parnassius</taxon>
        <taxon>Driopa</taxon>
    </lineage>
</organism>
<evidence type="ECO:0000313" key="3">
    <source>
        <dbReference type="EMBL" id="CAK1599750.1"/>
    </source>
</evidence>